<dbReference type="InterPro" id="IPR050462">
    <property type="entry name" value="Retroviral_Gag-Pol_poly"/>
</dbReference>
<proteinExistence type="predicted"/>
<dbReference type="Gene3D" id="1.10.375.10">
    <property type="entry name" value="Human Immunodeficiency Virus Type 1 Capsid Protein"/>
    <property type="match status" value="1"/>
</dbReference>
<name>A0A8K1G6H7_9PASS</name>
<dbReference type="InterPro" id="IPR008919">
    <property type="entry name" value="Retrov_capsid_N"/>
</dbReference>
<evidence type="ECO:0000313" key="2">
    <source>
        <dbReference type="EMBL" id="TRZ12801.1"/>
    </source>
</evidence>
<comment type="caution">
    <text evidence="2">The sequence shown here is derived from an EMBL/GenBank/DDBJ whole genome shotgun (WGS) entry which is preliminary data.</text>
</comment>
<organism evidence="2 3">
    <name type="scientific">Zosterops borbonicus</name>
    <dbReference type="NCBI Taxonomy" id="364589"/>
    <lineage>
        <taxon>Eukaryota</taxon>
        <taxon>Metazoa</taxon>
        <taxon>Chordata</taxon>
        <taxon>Craniata</taxon>
        <taxon>Vertebrata</taxon>
        <taxon>Euteleostomi</taxon>
        <taxon>Archelosauria</taxon>
        <taxon>Archosauria</taxon>
        <taxon>Dinosauria</taxon>
        <taxon>Saurischia</taxon>
        <taxon>Theropoda</taxon>
        <taxon>Coelurosauria</taxon>
        <taxon>Aves</taxon>
        <taxon>Neognathae</taxon>
        <taxon>Neoaves</taxon>
        <taxon>Telluraves</taxon>
        <taxon>Australaves</taxon>
        <taxon>Passeriformes</taxon>
        <taxon>Sylvioidea</taxon>
        <taxon>Zosteropidae</taxon>
        <taxon>Zosterops</taxon>
    </lineage>
</organism>
<feature type="compositionally biased region" description="Basic and acidic residues" evidence="1">
    <location>
        <begin position="146"/>
        <end position="162"/>
    </location>
</feature>
<evidence type="ECO:0000256" key="1">
    <source>
        <dbReference type="SAM" id="MobiDB-lite"/>
    </source>
</evidence>
<feature type="region of interest" description="Disordered" evidence="1">
    <location>
        <begin position="94"/>
        <end position="162"/>
    </location>
</feature>
<accession>A0A8K1G6H7</accession>
<keyword evidence="3" id="KW-1185">Reference proteome</keyword>
<dbReference type="OrthoDB" id="10433177at2759"/>
<evidence type="ECO:0000313" key="3">
    <source>
        <dbReference type="Proteomes" id="UP000796761"/>
    </source>
</evidence>
<dbReference type="PANTHER" id="PTHR33166">
    <property type="entry name" value="GAG_P30 DOMAIN-CONTAINING PROTEIN"/>
    <property type="match status" value="1"/>
</dbReference>
<sequence>MRGVLRKGAFPKSVCWGKCYNFGMHGDTEEFGSLEDWICQALKVYVNSKNSVNQEESEYAALWILGRRAEFVVQRQEDGGFPLYPLLTKEQVAKKSRQEPWDPLNHLPPPYGQPNQPAQPQAPEDPPVNLTSPLIQEEPVAHRTRGRWEQRGKNDGDDGKMERKNPLYPLREVPMANPGQGPPIGYVSAPLNTGDVREFKKEMGKLLADPVGVAERLDQFLGLNTFTWVDLQSILGILFTAEEREMINQAGMRIWDREHPGPDRGDQK</sequence>
<dbReference type="Proteomes" id="UP000796761">
    <property type="component" value="Unassembled WGS sequence"/>
</dbReference>
<dbReference type="EMBL" id="SWJQ01000564">
    <property type="protein sequence ID" value="TRZ12801.1"/>
    <property type="molecule type" value="Genomic_DNA"/>
</dbReference>
<dbReference type="SUPFAM" id="SSF47943">
    <property type="entry name" value="Retrovirus capsid protein, N-terminal core domain"/>
    <property type="match status" value="1"/>
</dbReference>
<evidence type="ECO:0008006" key="4">
    <source>
        <dbReference type="Google" id="ProtNLM"/>
    </source>
</evidence>
<dbReference type="GO" id="GO:0016032">
    <property type="term" value="P:viral process"/>
    <property type="evidence" value="ECO:0007669"/>
    <property type="project" value="InterPro"/>
</dbReference>
<feature type="compositionally biased region" description="Low complexity" evidence="1">
    <location>
        <begin position="113"/>
        <end position="122"/>
    </location>
</feature>
<reference evidence="2" key="1">
    <citation type="submission" date="2019-04" db="EMBL/GenBank/DDBJ databases">
        <title>Genome assembly of Zosterops borbonicus 15179.</title>
        <authorList>
            <person name="Leroy T."/>
            <person name="Anselmetti Y."/>
            <person name="Tilak M.-K."/>
            <person name="Nabholz B."/>
        </authorList>
    </citation>
    <scope>NUCLEOTIDE SEQUENCE</scope>
    <source>
        <strain evidence="2">HGM_15179</strain>
        <tissue evidence="2">Muscle</tissue>
    </source>
</reference>
<dbReference type="AlphaFoldDB" id="A0A8K1G6H7"/>
<protein>
    <recommendedName>
        <fullName evidence="4">Gag protein</fullName>
    </recommendedName>
</protein>
<gene>
    <name evidence="2" type="ORF">HGM15179_014292</name>
</gene>